<organism evidence="6 7">
    <name type="scientific">Mobiluncus mulieris</name>
    <dbReference type="NCBI Taxonomy" id="2052"/>
    <lineage>
        <taxon>Bacteria</taxon>
        <taxon>Bacillati</taxon>
        <taxon>Actinomycetota</taxon>
        <taxon>Actinomycetes</taxon>
        <taxon>Actinomycetales</taxon>
        <taxon>Actinomycetaceae</taxon>
        <taxon>Mobiluncus</taxon>
    </lineage>
</organism>
<dbReference type="InterPro" id="IPR052028">
    <property type="entry name" value="HipA_Ser/Thr_kinase"/>
</dbReference>
<proteinExistence type="inferred from homology"/>
<evidence type="ECO:0000256" key="2">
    <source>
        <dbReference type="ARBA" id="ARBA00022679"/>
    </source>
</evidence>
<evidence type="ECO:0000313" key="6">
    <source>
        <dbReference type="EMBL" id="NMW64328.1"/>
    </source>
</evidence>
<sequence>MGMAAQSIAVWVWLTGATRPVVAGRLAPSPEGRYSFVYGKSYLDHPLAYALQPGLPLEEREFIAPPGLEMHGVFRDALPDGWGQNVIDYQHGGQPQSLETYMLESGSNRFGNLDFQASLSQYVPRLEDTDVQALEADIQLLLSQRRLSRAAGLALVHGTSIGGAKPKIATAREIIKLSTSDTGMSIRREAFATLLATRMGVEAAKVRLTSLNGRDALVVQRFDRDATGGRIPVLSLLTLSGESELTARYTSYRQLYSQLVQHGGGVSDGAGGVSDTGDFGNSVGEKIFRRIAANIMLGNNDDHARNHAVFWDGAHMRLTPAFDIEPVRGASWNSNQAISFGADGQRESRLDVLIAASCCYGLSKADGQHIIEQILAAARDAFTEMFDETGLSPELTAGMFHPSIWENHPLPSPATDS</sequence>
<evidence type="ECO:0000256" key="3">
    <source>
        <dbReference type="ARBA" id="ARBA00022777"/>
    </source>
</evidence>
<reference evidence="6 7" key="1">
    <citation type="submission" date="2020-04" db="EMBL/GenBank/DDBJ databases">
        <title>Antimicrobial susceptibility and clonality of vaginal-derived multi-drug resistant Mobiluncus isolates in China.</title>
        <authorList>
            <person name="Zhang X."/>
        </authorList>
    </citation>
    <scope>NUCLEOTIDE SEQUENCE [LARGE SCALE GENOMIC DNA]</scope>
    <source>
        <strain evidence="6 7">13</strain>
    </source>
</reference>
<dbReference type="PANTHER" id="PTHR37419:SF8">
    <property type="entry name" value="TOXIN YJJJ"/>
    <property type="match status" value="1"/>
</dbReference>
<keyword evidence="2" id="KW-0808">Transferase</keyword>
<feature type="domain" description="HipA-like C-terminal" evidence="4">
    <location>
        <begin position="159"/>
        <end position="381"/>
    </location>
</feature>
<gene>
    <name evidence="6" type="ORF">HHJ78_01975</name>
</gene>
<dbReference type="InterPro" id="IPR017508">
    <property type="entry name" value="HipA_N1"/>
</dbReference>
<dbReference type="GO" id="GO:0005829">
    <property type="term" value="C:cytosol"/>
    <property type="evidence" value="ECO:0007669"/>
    <property type="project" value="TreeGrafter"/>
</dbReference>
<evidence type="ECO:0000259" key="4">
    <source>
        <dbReference type="Pfam" id="PF07804"/>
    </source>
</evidence>
<evidence type="ECO:0000256" key="1">
    <source>
        <dbReference type="ARBA" id="ARBA00010164"/>
    </source>
</evidence>
<dbReference type="AlphaFoldDB" id="A0A7Y0TZU2"/>
<dbReference type="GO" id="GO:0004674">
    <property type="term" value="F:protein serine/threonine kinase activity"/>
    <property type="evidence" value="ECO:0007669"/>
    <property type="project" value="TreeGrafter"/>
</dbReference>
<feature type="domain" description="HipA N-terminal subdomain 1" evidence="5">
    <location>
        <begin position="22"/>
        <end position="115"/>
    </location>
</feature>
<dbReference type="InterPro" id="IPR012893">
    <property type="entry name" value="HipA-like_C"/>
</dbReference>
<dbReference type="EMBL" id="JABCUR010000002">
    <property type="protein sequence ID" value="NMW64328.1"/>
    <property type="molecule type" value="Genomic_DNA"/>
</dbReference>
<keyword evidence="3" id="KW-0418">Kinase</keyword>
<dbReference type="Proteomes" id="UP000578252">
    <property type="component" value="Unassembled WGS sequence"/>
</dbReference>
<accession>A0A7Y0TZU2</accession>
<comment type="caution">
    <text evidence="6">The sequence shown here is derived from an EMBL/GenBank/DDBJ whole genome shotgun (WGS) entry which is preliminary data.</text>
</comment>
<protein>
    <submittedName>
        <fullName evidence="6">Type II toxin-antitoxin system HipA family toxin</fullName>
    </submittedName>
</protein>
<dbReference type="Pfam" id="PF13657">
    <property type="entry name" value="Couple_hipA"/>
    <property type="match status" value="1"/>
</dbReference>
<dbReference type="PANTHER" id="PTHR37419">
    <property type="entry name" value="SERINE/THREONINE-PROTEIN KINASE TOXIN HIPA"/>
    <property type="match status" value="1"/>
</dbReference>
<evidence type="ECO:0000259" key="5">
    <source>
        <dbReference type="Pfam" id="PF13657"/>
    </source>
</evidence>
<dbReference type="Pfam" id="PF07804">
    <property type="entry name" value="HipA_C"/>
    <property type="match status" value="1"/>
</dbReference>
<comment type="similarity">
    <text evidence="1">Belongs to the HipA Ser/Thr kinase family.</text>
</comment>
<name>A0A7Y0TZU2_9ACTO</name>
<evidence type="ECO:0000313" key="7">
    <source>
        <dbReference type="Proteomes" id="UP000578252"/>
    </source>
</evidence>